<accession>S4WIX7</accession>
<sequence>MTVLLGCALLLTGSVDTGSAWFVIRVYGREQPVLSVPVQIGDRIELGHTHSVHRRPVHEVYSVSPSAGLAMEEIRADAHGANLPSGPETVDGVTSTFVQEGEGYRVEHHGRPLGTVRMVVGTPDVDHRLTLPDRDVRLLDLVDPRARVELFVQTHPGVRAM</sequence>
<protein>
    <recommendedName>
        <fullName evidence="2">DUF1850 domain-containing protein</fullName>
    </recommendedName>
</protein>
<dbReference type="Pfam" id="PF08905">
    <property type="entry name" value="DUF1850"/>
    <property type="match status" value="1"/>
</dbReference>
<dbReference type="EMBL" id="KC863954">
    <property type="protein sequence ID" value="AGO97141.1"/>
    <property type="molecule type" value="Genomic_DNA"/>
</dbReference>
<organism evidence="1">
    <name type="scientific">Streptomyces sp. CNT-179</name>
    <dbReference type="NCBI Taxonomy" id="1338663"/>
    <lineage>
        <taxon>Bacteria</taxon>
        <taxon>Bacillati</taxon>
        <taxon>Actinomycetota</taxon>
        <taxon>Actinomycetes</taxon>
        <taxon>Kitasatosporales</taxon>
        <taxon>Streptomycetaceae</taxon>
        <taxon>Streptomyces</taxon>
    </lineage>
</organism>
<name>S4WIX7_9ACTN</name>
<dbReference type="AlphaFoldDB" id="S4WIX7"/>
<proteinExistence type="predicted"/>
<reference evidence="1" key="1">
    <citation type="journal article" date="2013" name="J. Am. Chem. Soc.">
        <title>Structures and comparative characterization of biosynthetic gene clusters for cyanosporasides, enediyne-derived natural products from marine actinomycetes.</title>
        <authorList>
            <person name="Lane A.L."/>
            <person name="Nam S.J."/>
            <person name="Fukuda T."/>
            <person name="Yamanaka K."/>
            <person name="Kauffman C.A."/>
            <person name="Jensen P.R."/>
            <person name="Fenical W."/>
            <person name="Moore B.S."/>
        </authorList>
    </citation>
    <scope>NUCLEOTIDE SEQUENCE</scope>
    <source>
        <strain evidence="1">CNT-179</strain>
    </source>
</reference>
<dbReference type="InterPro" id="IPR015001">
    <property type="entry name" value="DUF1850"/>
</dbReference>
<evidence type="ECO:0008006" key="2">
    <source>
        <dbReference type="Google" id="ProtNLM"/>
    </source>
</evidence>
<evidence type="ECO:0000313" key="1">
    <source>
        <dbReference type="EMBL" id="AGO97141.1"/>
    </source>
</evidence>